<dbReference type="EMBL" id="CM011683">
    <property type="protein sequence ID" value="TMS14269.1"/>
    <property type="molecule type" value="Genomic_DNA"/>
</dbReference>
<evidence type="ECO:0000313" key="1">
    <source>
        <dbReference type="EMBL" id="TMS14269.1"/>
    </source>
</evidence>
<accession>A0ACD3R6G5</accession>
<keyword evidence="2" id="KW-1185">Reference proteome</keyword>
<organism evidence="1 2">
    <name type="scientific">Larimichthys crocea</name>
    <name type="common">Large yellow croaker</name>
    <name type="synonym">Pseudosciaena crocea</name>
    <dbReference type="NCBI Taxonomy" id="215358"/>
    <lineage>
        <taxon>Eukaryota</taxon>
        <taxon>Metazoa</taxon>
        <taxon>Chordata</taxon>
        <taxon>Craniata</taxon>
        <taxon>Vertebrata</taxon>
        <taxon>Euteleostomi</taxon>
        <taxon>Actinopterygii</taxon>
        <taxon>Neopterygii</taxon>
        <taxon>Teleostei</taxon>
        <taxon>Neoteleostei</taxon>
        <taxon>Acanthomorphata</taxon>
        <taxon>Eupercaria</taxon>
        <taxon>Sciaenidae</taxon>
        <taxon>Larimichthys</taxon>
    </lineage>
</organism>
<evidence type="ECO:0000313" key="2">
    <source>
        <dbReference type="Proteomes" id="UP000793456"/>
    </source>
</evidence>
<sequence>MPRKELPLPEGWEEARDFDGKVYYIDHINQCTSWIDPRDRQTKPLTFADCIGDELPVGWEEAYDPVVGAYYVDHNTKSTQLEDPRAQWQREQESMLRDYLAVASDALSAQKEIYQVKEQRLRLAQQEYRQLNDAWRDKSTSQTSLNSRSSSSSKYDPDILKAEIATAKSRVNKLKRDLACMKQELQYKEQGFETLKEIDQKVSNSPYGYKLQEAQAILSEVRSIRDAISSGEKEKQELMQKLAVLKDWFPAGLGLPAGSCGAAALRSPTRSCPSLGSTPTPDPRQTSPLRSGQGSISVSLSKAQTVDFYHVLALILGQFFLKADKDGHPVTPLKPGWFMTSTNKLAEKVRLSLKYEEAKRRIATIEVQIAKLDSEAWPGLLDPERDRLILINEKEELLKELQYISPRQRLEPNDAEKLESEKKRLERDLQAARDNQSKALTERLRLHCKRNKLVRELEEMVRLASSLHTQLKSLSASTLSCSSGSSRGSLTSSRGSLATTFQPGLHLLSQLHRPVLGAARAG</sequence>
<reference evidence="1" key="1">
    <citation type="submission" date="2018-11" db="EMBL/GenBank/DDBJ databases">
        <title>The sequence and de novo assembly of Larimichthys crocea genome using PacBio and Hi-C technologies.</title>
        <authorList>
            <person name="Xu P."/>
            <person name="Chen B."/>
            <person name="Zhou Z."/>
            <person name="Ke Q."/>
            <person name="Wu Y."/>
            <person name="Bai H."/>
            <person name="Pu F."/>
        </authorList>
    </citation>
    <scope>NUCLEOTIDE SEQUENCE</scope>
    <source>
        <tissue evidence="1">Muscle</tissue>
    </source>
</reference>
<gene>
    <name evidence="1" type="ORF">E3U43_022749</name>
</gene>
<comment type="caution">
    <text evidence="1">The sequence shown here is derived from an EMBL/GenBank/DDBJ whole genome shotgun (WGS) entry which is preliminary data.</text>
</comment>
<protein>
    <submittedName>
        <fullName evidence="1">Uncharacterized protein</fullName>
    </submittedName>
</protein>
<proteinExistence type="predicted"/>
<dbReference type="Proteomes" id="UP000793456">
    <property type="component" value="Chromosome X"/>
</dbReference>
<name>A0ACD3R6G5_LARCR</name>